<reference evidence="2" key="1">
    <citation type="journal article" date="2015" name="PLoS ONE">
        <title>Comprehensive Evaluation of Toxoplasma gondii VEG and Neospora caninum LIV Genomes with Tachyzoite Stage Transcriptome and Proteome Defines Novel Transcript Features.</title>
        <authorList>
            <person name="Ramaprasad A."/>
            <person name="Mourier T."/>
            <person name="Naeem R."/>
            <person name="Malas T.B."/>
            <person name="Moussa E."/>
            <person name="Panigrahi A."/>
            <person name="Vermont S.J."/>
            <person name="Otto T.D."/>
            <person name="Wastling J."/>
            <person name="Pain A."/>
        </authorList>
    </citation>
    <scope>NUCLEOTIDE SEQUENCE</scope>
    <source>
        <strain evidence="2">Liverpool</strain>
    </source>
</reference>
<proteinExistence type="predicted"/>
<evidence type="ECO:0000313" key="2">
    <source>
        <dbReference type="EMBL" id="CEL70583.1"/>
    </source>
</evidence>
<feature type="compositionally biased region" description="Basic and acidic residues" evidence="1">
    <location>
        <begin position="155"/>
        <end position="166"/>
    </location>
</feature>
<name>A0A0F7UKV4_NEOCL</name>
<protein>
    <submittedName>
        <fullName evidence="2">Uncharacterized protein</fullName>
    </submittedName>
</protein>
<organism evidence="2">
    <name type="scientific">Neospora caninum (strain Liverpool)</name>
    <dbReference type="NCBI Taxonomy" id="572307"/>
    <lineage>
        <taxon>Eukaryota</taxon>
        <taxon>Sar</taxon>
        <taxon>Alveolata</taxon>
        <taxon>Apicomplexa</taxon>
        <taxon>Conoidasida</taxon>
        <taxon>Coccidia</taxon>
        <taxon>Eucoccidiorida</taxon>
        <taxon>Eimeriorina</taxon>
        <taxon>Sarcocystidae</taxon>
        <taxon>Neospora</taxon>
    </lineage>
</organism>
<feature type="region of interest" description="Disordered" evidence="1">
    <location>
        <begin position="132"/>
        <end position="166"/>
    </location>
</feature>
<accession>A0A0F7UKV4</accession>
<evidence type="ECO:0000256" key="1">
    <source>
        <dbReference type="SAM" id="MobiDB-lite"/>
    </source>
</evidence>
<feature type="region of interest" description="Disordered" evidence="1">
    <location>
        <begin position="280"/>
        <end position="310"/>
    </location>
</feature>
<dbReference type="Gene3D" id="2.60.40.10">
    <property type="entry name" value="Immunoglobulins"/>
    <property type="match status" value="1"/>
</dbReference>
<gene>
    <name evidence="2" type="ORF">BN1204_062665</name>
</gene>
<dbReference type="EMBL" id="LN714487">
    <property type="protein sequence ID" value="CEL70583.1"/>
    <property type="molecule type" value="Genomic_DNA"/>
</dbReference>
<dbReference type="AlphaFoldDB" id="A0A0F7UKV4"/>
<dbReference type="InterPro" id="IPR013783">
    <property type="entry name" value="Ig-like_fold"/>
</dbReference>
<sequence>MEGTSSPLVTVTVFVVVSPPQLQLLSEPTLDFGVVRAHSQTRRHCRLKNPSDVPTVARFRILPCSSGVADSLRHKAAARGALDSRLTRASTPPFSRYCDLIRSSYQAPDAPSMPRGCFAPCVPGATASPFEGPVLDQRGDLGSSTVRGSSGAGAHRSESAREQGERAKRSAKRACAKCSCVIDDFVDEHDKKVFNEEEHDGLTRAGVDAVAGSSGLDPPQPQGCPECFAGRHTTETEPLTFFPCWVVVPAHGAAEFVVTLNARHPDVLSRDVAVRVANPFPDKSRKRSGPEDAPVEGVASLHLFERSTGP</sequence>